<evidence type="ECO:0000256" key="1">
    <source>
        <dbReference type="SAM" id="Phobius"/>
    </source>
</evidence>
<accession>A0A917MXX4</accession>
<evidence type="ECO:0000313" key="3">
    <source>
        <dbReference type="Proteomes" id="UP000627292"/>
    </source>
</evidence>
<feature type="transmembrane region" description="Helical" evidence="1">
    <location>
        <begin position="94"/>
        <end position="117"/>
    </location>
</feature>
<comment type="caution">
    <text evidence="2">The sequence shown here is derived from an EMBL/GenBank/DDBJ whole genome shotgun (WGS) entry which is preliminary data.</text>
</comment>
<evidence type="ECO:0000313" key="2">
    <source>
        <dbReference type="EMBL" id="GGH77232.1"/>
    </source>
</evidence>
<organism evidence="2 3">
    <name type="scientific">Filimonas zeae</name>
    <dbReference type="NCBI Taxonomy" id="1737353"/>
    <lineage>
        <taxon>Bacteria</taxon>
        <taxon>Pseudomonadati</taxon>
        <taxon>Bacteroidota</taxon>
        <taxon>Chitinophagia</taxon>
        <taxon>Chitinophagales</taxon>
        <taxon>Chitinophagaceae</taxon>
        <taxon>Filimonas</taxon>
    </lineage>
</organism>
<evidence type="ECO:0008006" key="4">
    <source>
        <dbReference type="Google" id="ProtNLM"/>
    </source>
</evidence>
<feature type="transmembrane region" description="Helical" evidence="1">
    <location>
        <begin position="69"/>
        <end position="88"/>
    </location>
</feature>
<reference evidence="2" key="1">
    <citation type="journal article" date="2014" name="Int. J. Syst. Evol. Microbiol.">
        <title>Complete genome sequence of Corynebacterium casei LMG S-19264T (=DSM 44701T), isolated from a smear-ripened cheese.</title>
        <authorList>
            <consortium name="US DOE Joint Genome Institute (JGI-PGF)"/>
            <person name="Walter F."/>
            <person name="Albersmeier A."/>
            <person name="Kalinowski J."/>
            <person name="Ruckert C."/>
        </authorList>
    </citation>
    <scope>NUCLEOTIDE SEQUENCE</scope>
    <source>
        <strain evidence="2">CGMCC 1.15290</strain>
    </source>
</reference>
<proteinExistence type="predicted"/>
<protein>
    <recommendedName>
        <fullName evidence="4">DUF2306 domain-containing protein</fullName>
    </recommendedName>
</protein>
<keyword evidence="1" id="KW-1133">Transmembrane helix</keyword>
<feature type="transmembrane region" description="Helical" evidence="1">
    <location>
        <begin position="162"/>
        <end position="182"/>
    </location>
</feature>
<dbReference type="InterPro" id="IPR018750">
    <property type="entry name" value="DUF2306_membrane"/>
</dbReference>
<dbReference type="Proteomes" id="UP000627292">
    <property type="component" value="Unassembled WGS sequence"/>
</dbReference>
<sequence>MADLSLPYTALRKNVDFLITKQRVYHITWWRIGFYVHVFTSVLVLLAGFTQFSRFFLHQRPLWHRRAGWLYIVAVLVLSAPSGFLLALRANGGLLARISFVLLSVTWFITTLQALLLVKKQLFEKHANWMLRSYALTLSAIGLRTYAWLFDLLNIHMAPRNVYILIAWISWVPNLLIAEWLIKKGFNKKLLKPSYIVHPETDL</sequence>
<name>A0A917MXX4_9BACT</name>
<reference evidence="2" key="2">
    <citation type="submission" date="2020-09" db="EMBL/GenBank/DDBJ databases">
        <authorList>
            <person name="Sun Q."/>
            <person name="Zhou Y."/>
        </authorList>
    </citation>
    <scope>NUCLEOTIDE SEQUENCE</scope>
    <source>
        <strain evidence="2">CGMCC 1.15290</strain>
    </source>
</reference>
<keyword evidence="1" id="KW-0472">Membrane</keyword>
<dbReference type="EMBL" id="BMIB01000004">
    <property type="protein sequence ID" value="GGH77232.1"/>
    <property type="molecule type" value="Genomic_DNA"/>
</dbReference>
<dbReference type="AlphaFoldDB" id="A0A917MXX4"/>
<feature type="transmembrane region" description="Helical" evidence="1">
    <location>
        <begin position="129"/>
        <end position="150"/>
    </location>
</feature>
<dbReference type="Pfam" id="PF10067">
    <property type="entry name" value="DUF2306"/>
    <property type="match status" value="1"/>
</dbReference>
<keyword evidence="1" id="KW-0812">Transmembrane</keyword>
<gene>
    <name evidence="2" type="ORF">GCM10011379_43270</name>
</gene>
<feature type="transmembrane region" description="Helical" evidence="1">
    <location>
        <begin position="34"/>
        <end position="57"/>
    </location>
</feature>
<keyword evidence="3" id="KW-1185">Reference proteome</keyword>